<dbReference type="Proteomes" id="UP000255443">
    <property type="component" value="Unassembled WGS sequence"/>
</dbReference>
<feature type="chain" id="PRO_5016632122" evidence="5">
    <location>
        <begin position="25"/>
        <end position="98"/>
    </location>
</feature>
<comment type="subcellular location">
    <subcellularLocation>
        <location evidence="1">Fimbrium</location>
    </subcellularLocation>
</comment>
<comment type="similarity">
    <text evidence="2">Belongs to the fimbrial protein family.</text>
</comment>
<evidence type="ECO:0000256" key="4">
    <source>
        <dbReference type="ARBA" id="ARBA00023263"/>
    </source>
</evidence>
<dbReference type="GO" id="GO:0043709">
    <property type="term" value="P:cell adhesion involved in single-species biofilm formation"/>
    <property type="evidence" value="ECO:0007669"/>
    <property type="project" value="TreeGrafter"/>
</dbReference>
<sequence length="98" mass="10145">MKKTVLALMASAIVFGGMVSTAQADTTTVTGGTVNFVGQVVDAACSVSADSVDQTVTLSQVRASKLTGAGMVANQKEDFTIKLEDCDTQISPECGDYF</sequence>
<dbReference type="EMBL" id="UGXC01000003">
    <property type="protein sequence ID" value="SUG52081.1"/>
    <property type="molecule type" value="Genomic_DNA"/>
</dbReference>
<dbReference type="Gene3D" id="2.60.40.1090">
    <property type="entry name" value="Fimbrial-type adhesion domain"/>
    <property type="match status" value="1"/>
</dbReference>
<feature type="signal peptide" evidence="5">
    <location>
        <begin position="1"/>
        <end position="24"/>
    </location>
</feature>
<feature type="domain" description="Fimbrial-type adhesion" evidence="6">
    <location>
        <begin position="35"/>
        <end position="89"/>
    </location>
</feature>
<proteinExistence type="inferred from homology"/>
<dbReference type="SUPFAM" id="SSF49401">
    <property type="entry name" value="Bacterial adhesins"/>
    <property type="match status" value="1"/>
</dbReference>
<keyword evidence="4" id="KW-0281">Fimbrium</keyword>
<evidence type="ECO:0000256" key="3">
    <source>
        <dbReference type="ARBA" id="ARBA00022729"/>
    </source>
</evidence>
<evidence type="ECO:0000313" key="8">
    <source>
        <dbReference type="Proteomes" id="UP000255443"/>
    </source>
</evidence>
<protein>
    <submittedName>
        <fullName evidence="7">Type-1 fimbrial major subunit</fullName>
    </submittedName>
</protein>
<evidence type="ECO:0000256" key="2">
    <source>
        <dbReference type="ARBA" id="ARBA00006671"/>
    </source>
</evidence>
<dbReference type="PANTHER" id="PTHR33420">
    <property type="entry name" value="FIMBRIAL SUBUNIT ELFA-RELATED"/>
    <property type="match status" value="1"/>
</dbReference>
<dbReference type="InterPro" id="IPR000259">
    <property type="entry name" value="Adhesion_dom_fimbrial"/>
</dbReference>
<evidence type="ECO:0000256" key="1">
    <source>
        <dbReference type="ARBA" id="ARBA00004561"/>
    </source>
</evidence>
<name>A0A379TNJ4_SALER</name>
<gene>
    <name evidence="7" type="primary">bcfA_1</name>
    <name evidence="7" type="ORF">NCTC7303_04472</name>
</gene>
<evidence type="ECO:0000259" key="6">
    <source>
        <dbReference type="Pfam" id="PF00419"/>
    </source>
</evidence>
<dbReference type="PANTHER" id="PTHR33420:SF3">
    <property type="entry name" value="FIMBRIAL SUBUNIT ELFA"/>
    <property type="match status" value="1"/>
</dbReference>
<evidence type="ECO:0000313" key="7">
    <source>
        <dbReference type="EMBL" id="SUG52081.1"/>
    </source>
</evidence>
<accession>A0A379TNJ4</accession>
<keyword evidence="3 5" id="KW-0732">Signal</keyword>
<dbReference type="AlphaFoldDB" id="A0A379TNJ4"/>
<dbReference type="Pfam" id="PF00419">
    <property type="entry name" value="Fimbrial"/>
    <property type="match status" value="1"/>
</dbReference>
<dbReference type="InterPro" id="IPR036937">
    <property type="entry name" value="Adhesion_dom_fimbrial_sf"/>
</dbReference>
<dbReference type="InterPro" id="IPR050263">
    <property type="entry name" value="Bact_Fimbrial_Adh_Pro"/>
</dbReference>
<organism evidence="7 8">
    <name type="scientific">Salmonella enterica subsp. arizonae</name>
    <dbReference type="NCBI Taxonomy" id="59203"/>
    <lineage>
        <taxon>Bacteria</taxon>
        <taxon>Pseudomonadati</taxon>
        <taxon>Pseudomonadota</taxon>
        <taxon>Gammaproteobacteria</taxon>
        <taxon>Enterobacterales</taxon>
        <taxon>Enterobacteriaceae</taxon>
        <taxon>Salmonella</taxon>
    </lineage>
</organism>
<evidence type="ECO:0000256" key="5">
    <source>
        <dbReference type="SAM" id="SignalP"/>
    </source>
</evidence>
<reference evidence="7 8" key="1">
    <citation type="submission" date="2018-06" db="EMBL/GenBank/DDBJ databases">
        <authorList>
            <consortium name="Pathogen Informatics"/>
            <person name="Doyle S."/>
        </authorList>
    </citation>
    <scope>NUCLEOTIDE SEQUENCE [LARGE SCALE GENOMIC DNA]</scope>
    <source>
        <strain evidence="7 8">NCTC7303</strain>
    </source>
</reference>
<dbReference type="InterPro" id="IPR008966">
    <property type="entry name" value="Adhesion_dom_sf"/>
</dbReference>
<dbReference type="GO" id="GO:0009289">
    <property type="term" value="C:pilus"/>
    <property type="evidence" value="ECO:0007669"/>
    <property type="project" value="UniProtKB-SubCell"/>
</dbReference>